<protein>
    <recommendedName>
        <fullName evidence="8">Sulfhydryl oxidase</fullName>
        <ecNumber evidence="8">1.8.3.2</ecNumber>
    </recommendedName>
</protein>
<dbReference type="eggNOG" id="KOG0191">
    <property type="taxonomic scope" value="Eukaryota"/>
</dbReference>
<dbReference type="Pfam" id="PF00085">
    <property type="entry name" value="Thioredoxin"/>
    <property type="match status" value="1"/>
</dbReference>
<dbReference type="InParanoid" id="K3X3R2"/>
<organism evidence="13 14">
    <name type="scientific">Globisporangium ultimum (strain ATCC 200006 / CBS 805.95 / DAOM BR144)</name>
    <name type="common">Pythium ultimum</name>
    <dbReference type="NCBI Taxonomy" id="431595"/>
    <lineage>
        <taxon>Eukaryota</taxon>
        <taxon>Sar</taxon>
        <taxon>Stramenopiles</taxon>
        <taxon>Oomycota</taxon>
        <taxon>Peronosporomycetes</taxon>
        <taxon>Pythiales</taxon>
        <taxon>Pythiaceae</taxon>
        <taxon>Globisporangium</taxon>
    </lineage>
</organism>
<evidence type="ECO:0000256" key="6">
    <source>
        <dbReference type="ARBA" id="ARBA00023157"/>
    </source>
</evidence>
<dbReference type="PROSITE" id="PS51324">
    <property type="entry name" value="ERV_ALR"/>
    <property type="match status" value="1"/>
</dbReference>
<dbReference type="PANTHER" id="PTHR22897:SF8">
    <property type="entry name" value="SULFHYDRYL OXIDASE"/>
    <property type="match status" value="1"/>
</dbReference>
<keyword evidence="5 8" id="KW-0560">Oxidoreductase</keyword>
<evidence type="ECO:0000256" key="3">
    <source>
        <dbReference type="ARBA" id="ARBA00022729"/>
    </source>
</evidence>
<keyword evidence="4 8" id="KW-0274">FAD</keyword>
<feature type="transmembrane region" description="Helical" evidence="8">
    <location>
        <begin position="563"/>
        <end position="581"/>
    </location>
</feature>
<keyword evidence="8" id="KW-0812">Transmembrane</keyword>
<keyword evidence="7" id="KW-0325">Glycoprotein</keyword>
<dbReference type="GO" id="GO:0000139">
    <property type="term" value="C:Golgi membrane"/>
    <property type="evidence" value="ECO:0007669"/>
    <property type="project" value="TreeGrafter"/>
</dbReference>
<name>K3X3R2_GLOUD</name>
<keyword evidence="6" id="KW-1015">Disulfide bond</keyword>
<dbReference type="GO" id="GO:0006457">
    <property type="term" value="P:protein folding"/>
    <property type="evidence" value="ECO:0007669"/>
    <property type="project" value="TreeGrafter"/>
</dbReference>
<sequence>MLLRSVRALTLGLAAALCATSVLQPKSALVAAKIDPNDKGDPLFPDGHPNITYLTDDNWDTWMEKTDKPWLVDFYHPFCPHCKQFVPSFLEIAAYYKAQGTVYVGAISCMDHVKCRRVGIKGFPTLITLNFDKTRPKLENKRVVGTHTIQEVKDYVNSVFMEAKINETGTQPPTDSSVNLPTTVEVKPGEQLRTEVWEESTLPMNQTTRIQDAGSAFVFGLKQGVFMGREVLEDVELDALKGWLKMVSQTFPGSINRKIIKQLSDRVENIALLDFDMWDAIVKTWQKESVHDFEYEEAKLDFTGVTVPEWQRLSDLFLGEGVSYRSCALYTCGQWNMFHMLTMNPPEKNARSAELMVSVVASIRRFMKHFFGCVQCRDHFLAYNTIDKVKMIQDAENKPLTLKRWLWEMHNAVNTRIMHPQWPKPNICPTCGHEGNWELIEVDKWLGNTYAFREVKVPLKTEKPTEPPTEAPTEAPPTKQAELVQSQQALRKVDNEKNANNGANAQMHGAATGLQGANGAYTPKDAEMGIANAANTKELVLEAKTKSDNEGGLQSARAPPVSLFAWYILPVVAVGAYLLFVRSRNSKPKSFRQHAGKE</sequence>
<feature type="domain" description="ERV/ALR sulfhydryl oxidase" evidence="11">
    <location>
        <begin position="323"/>
        <end position="437"/>
    </location>
</feature>
<dbReference type="EC" id="1.8.3.2" evidence="8"/>
<dbReference type="VEuPathDB" id="FungiDB:PYU1_G011835"/>
<dbReference type="Gene3D" id="3.40.30.10">
    <property type="entry name" value="Glutaredoxin"/>
    <property type="match status" value="1"/>
</dbReference>
<dbReference type="GO" id="GO:0003756">
    <property type="term" value="F:protein disulfide isomerase activity"/>
    <property type="evidence" value="ECO:0007669"/>
    <property type="project" value="TreeGrafter"/>
</dbReference>
<dbReference type="GO" id="GO:0005615">
    <property type="term" value="C:extracellular space"/>
    <property type="evidence" value="ECO:0007669"/>
    <property type="project" value="TreeGrafter"/>
</dbReference>
<feature type="signal peptide" evidence="10">
    <location>
        <begin position="1"/>
        <end position="16"/>
    </location>
</feature>
<dbReference type="SUPFAM" id="SSF52833">
    <property type="entry name" value="Thioredoxin-like"/>
    <property type="match status" value="1"/>
</dbReference>
<dbReference type="InterPro" id="IPR039798">
    <property type="entry name" value="Sulfhydryl_oxidase"/>
</dbReference>
<comment type="cofactor">
    <cofactor evidence="1 8">
        <name>FAD</name>
        <dbReference type="ChEBI" id="CHEBI:57692"/>
    </cofactor>
</comment>
<keyword evidence="8" id="KW-0472">Membrane</keyword>
<dbReference type="InterPro" id="IPR042568">
    <property type="entry name" value="QSOX_FAD-bd_sf"/>
</dbReference>
<dbReference type="AlphaFoldDB" id="K3X3R2"/>
<reference evidence="13" key="3">
    <citation type="submission" date="2015-02" db="UniProtKB">
        <authorList>
            <consortium name="EnsemblProtists"/>
        </authorList>
    </citation>
    <scope>IDENTIFICATION</scope>
    <source>
        <strain evidence="13">DAOM BR144</strain>
    </source>
</reference>
<evidence type="ECO:0000256" key="1">
    <source>
        <dbReference type="ARBA" id="ARBA00001974"/>
    </source>
</evidence>
<dbReference type="InterPro" id="IPR013766">
    <property type="entry name" value="Thioredoxin_domain"/>
</dbReference>
<evidence type="ECO:0000256" key="2">
    <source>
        <dbReference type="ARBA" id="ARBA00022630"/>
    </source>
</evidence>
<evidence type="ECO:0000313" key="14">
    <source>
        <dbReference type="Proteomes" id="UP000019132"/>
    </source>
</evidence>
<keyword evidence="8" id="KW-1133">Transmembrane helix</keyword>
<dbReference type="InterPro" id="IPR036774">
    <property type="entry name" value="ERV/ALR_sulphydryl_oxid_sf"/>
</dbReference>
<dbReference type="PROSITE" id="PS51352">
    <property type="entry name" value="THIOREDOXIN_2"/>
    <property type="match status" value="1"/>
</dbReference>
<dbReference type="eggNOG" id="KOG1731">
    <property type="taxonomic scope" value="Eukaryota"/>
</dbReference>
<dbReference type="EnsemblProtists" id="PYU1_T011861">
    <property type="protein sequence ID" value="PYU1_T011861"/>
    <property type="gene ID" value="PYU1_G011835"/>
</dbReference>
<evidence type="ECO:0000259" key="12">
    <source>
        <dbReference type="PROSITE" id="PS51352"/>
    </source>
</evidence>
<dbReference type="STRING" id="431595.K3X3R2"/>
<evidence type="ECO:0000256" key="7">
    <source>
        <dbReference type="ARBA" id="ARBA00023180"/>
    </source>
</evidence>
<dbReference type="SUPFAM" id="SSF69000">
    <property type="entry name" value="FAD-dependent thiol oxidase"/>
    <property type="match status" value="1"/>
</dbReference>
<dbReference type="Gene3D" id="1.20.120.1960">
    <property type="entry name" value="QSOX sulfhydryl oxidase domain"/>
    <property type="match status" value="1"/>
</dbReference>
<comment type="catalytic activity">
    <reaction evidence="8">
        <text>2 R'C(R)SH + O2 = R'C(R)S-S(R)CR' + H2O2</text>
        <dbReference type="Rhea" id="RHEA:17357"/>
        <dbReference type="ChEBI" id="CHEBI:15379"/>
        <dbReference type="ChEBI" id="CHEBI:16240"/>
        <dbReference type="ChEBI" id="CHEBI:16520"/>
        <dbReference type="ChEBI" id="CHEBI:17412"/>
        <dbReference type="EC" id="1.8.3.2"/>
    </reaction>
</comment>
<evidence type="ECO:0000259" key="11">
    <source>
        <dbReference type="PROSITE" id="PS51324"/>
    </source>
</evidence>
<evidence type="ECO:0000256" key="4">
    <source>
        <dbReference type="ARBA" id="ARBA00022827"/>
    </source>
</evidence>
<feature type="chain" id="PRO_5003871815" description="Sulfhydryl oxidase" evidence="10">
    <location>
        <begin position="17"/>
        <end position="598"/>
    </location>
</feature>
<accession>K3X3R2</accession>
<dbReference type="InterPro" id="IPR017937">
    <property type="entry name" value="Thioredoxin_CS"/>
</dbReference>
<dbReference type="EMBL" id="GL376637">
    <property type="status" value="NOT_ANNOTATED_CDS"/>
    <property type="molecule type" value="Genomic_DNA"/>
</dbReference>
<dbReference type="GO" id="GO:0016971">
    <property type="term" value="F:flavin-dependent sulfhydryl oxidase activity"/>
    <property type="evidence" value="ECO:0007669"/>
    <property type="project" value="InterPro"/>
</dbReference>
<dbReference type="Gene3D" id="1.20.120.310">
    <property type="entry name" value="ERV/ALR sulfhydryl oxidase domain"/>
    <property type="match status" value="1"/>
</dbReference>
<dbReference type="OMA" id="LKQGVFM"/>
<keyword evidence="2 8" id="KW-0285">Flavoprotein</keyword>
<dbReference type="Pfam" id="PF04777">
    <property type="entry name" value="Evr1_Alr"/>
    <property type="match status" value="1"/>
</dbReference>
<keyword evidence="3 10" id="KW-0732">Signal</keyword>
<reference evidence="14" key="2">
    <citation type="submission" date="2010-04" db="EMBL/GenBank/DDBJ databases">
        <authorList>
            <person name="Buell R."/>
            <person name="Hamilton J."/>
            <person name="Hostetler J."/>
        </authorList>
    </citation>
    <scope>NUCLEOTIDE SEQUENCE [LARGE SCALE GENOMIC DNA]</scope>
    <source>
        <strain evidence="14">DAOM:BR144</strain>
    </source>
</reference>
<dbReference type="InterPro" id="IPR036249">
    <property type="entry name" value="Thioredoxin-like_sf"/>
</dbReference>
<keyword evidence="14" id="KW-1185">Reference proteome</keyword>
<proteinExistence type="predicted"/>
<reference evidence="14" key="1">
    <citation type="journal article" date="2010" name="Genome Biol.">
        <title>Genome sequence of the necrotrophic plant pathogen Pythium ultimum reveals original pathogenicity mechanisms and effector repertoire.</title>
        <authorList>
            <person name="Levesque C.A."/>
            <person name="Brouwer H."/>
            <person name="Cano L."/>
            <person name="Hamilton J.P."/>
            <person name="Holt C."/>
            <person name="Huitema E."/>
            <person name="Raffaele S."/>
            <person name="Robideau G.P."/>
            <person name="Thines M."/>
            <person name="Win J."/>
            <person name="Zerillo M.M."/>
            <person name="Beakes G.W."/>
            <person name="Boore J.L."/>
            <person name="Busam D."/>
            <person name="Dumas B."/>
            <person name="Ferriera S."/>
            <person name="Fuerstenberg S.I."/>
            <person name="Gachon C.M."/>
            <person name="Gaulin E."/>
            <person name="Govers F."/>
            <person name="Grenville-Briggs L."/>
            <person name="Horner N."/>
            <person name="Hostetler J."/>
            <person name="Jiang R.H."/>
            <person name="Johnson J."/>
            <person name="Krajaejun T."/>
            <person name="Lin H."/>
            <person name="Meijer H.J."/>
            <person name="Moore B."/>
            <person name="Morris P."/>
            <person name="Phuntmart V."/>
            <person name="Puiu D."/>
            <person name="Shetty J."/>
            <person name="Stajich J.E."/>
            <person name="Tripathy S."/>
            <person name="Wawra S."/>
            <person name="van West P."/>
            <person name="Whitty B.R."/>
            <person name="Coutinho P.M."/>
            <person name="Henrissat B."/>
            <person name="Martin F."/>
            <person name="Thomas P.D."/>
            <person name="Tyler B.M."/>
            <person name="De Vries R.P."/>
            <person name="Kamoun S."/>
            <person name="Yandell M."/>
            <person name="Tisserat N."/>
            <person name="Buell C.R."/>
        </authorList>
    </citation>
    <scope>NUCLEOTIDE SEQUENCE</scope>
    <source>
        <strain evidence="14">DAOM:BR144</strain>
    </source>
</reference>
<feature type="region of interest" description="Disordered" evidence="9">
    <location>
        <begin position="459"/>
        <end position="479"/>
    </location>
</feature>
<evidence type="ECO:0000313" key="13">
    <source>
        <dbReference type="EnsemblProtists" id="PYU1_T011861"/>
    </source>
</evidence>
<dbReference type="PANTHER" id="PTHR22897">
    <property type="entry name" value="QUIESCIN Q6-RELATED SULFHYDRYL OXIDASE"/>
    <property type="match status" value="1"/>
</dbReference>
<dbReference type="InterPro" id="IPR017905">
    <property type="entry name" value="ERV/ALR_sulphydryl_oxidase"/>
</dbReference>
<feature type="domain" description="Thioredoxin" evidence="12">
    <location>
        <begin position="23"/>
        <end position="161"/>
    </location>
</feature>
<dbReference type="Proteomes" id="UP000019132">
    <property type="component" value="Unassembled WGS sequence"/>
</dbReference>
<dbReference type="HOGENOM" id="CLU_500123_0_0_1"/>
<evidence type="ECO:0000256" key="5">
    <source>
        <dbReference type="ARBA" id="ARBA00023002"/>
    </source>
</evidence>
<evidence type="ECO:0000256" key="9">
    <source>
        <dbReference type="SAM" id="MobiDB-lite"/>
    </source>
</evidence>
<evidence type="ECO:0000256" key="10">
    <source>
        <dbReference type="SAM" id="SignalP"/>
    </source>
</evidence>
<evidence type="ECO:0000256" key="8">
    <source>
        <dbReference type="RuleBase" id="RU371123"/>
    </source>
</evidence>
<dbReference type="PROSITE" id="PS00194">
    <property type="entry name" value="THIOREDOXIN_1"/>
    <property type="match status" value="1"/>
</dbReference>
<dbReference type="CDD" id="cd02961">
    <property type="entry name" value="PDI_a_family"/>
    <property type="match status" value="1"/>
</dbReference>